<feature type="domain" description="NAD-dependent epimerase/dehydratase" evidence="1">
    <location>
        <begin position="6"/>
        <end position="113"/>
    </location>
</feature>
<reference evidence="2" key="1">
    <citation type="submission" date="2013-08" db="EMBL/GenBank/DDBJ databases">
        <authorList>
            <person name="Mendez C."/>
            <person name="Richter M."/>
            <person name="Ferrer M."/>
            <person name="Sanchez J."/>
        </authorList>
    </citation>
    <scope>NUCLEOTIDE SEQUENCE</scope>
</reference>
<sequence>MTAQRVVVTGGSGKLGRACVRDLVEHGYDVLNVDAVAPGTALCPFLVADLEDTGQVLQVLSGTDDRLGGVDAVVHLAAIPAPGRAPDGKVFRVNTLSTYNVFDAANRLGITNVV</sequence>
<dbReference type="EMBL" id="AUZY01007081">
    <property type="protein sequence ID" value="EQD51600.1"/>
    <property type="molecule type" value="Genomic_DNA"/>
</dbReference>
<organism evidence="2">
    <name type="scientific">mine drainage metagenome</name>
    <dbReference type="NCBI Taxonomy" id="410659"/>
    <lineage>
        <taxon>unclassified sequences</taxon>
        <taxon>metagenomes</taxon>
        <taxon>ecological metagenomes</taxon>
    </lineage>
</organism>
<gene>
    <name evidence="2" type="ORF">B1B_10953</name>
</gene>
<dbReference type="Gene3D" id="3.40.50.720">
    <property type="entry name" value="NAD(P)-binding Rossmann-like Domain"/>
    <property type="match status" value="1"/>
</dbReference>
<dbReference type="PANTHER" id="PTHR43245">
    <property type="entry name" value="BIFUNCTIONAL POLYMYXIN RESISTANCE PROTEIN ARNA"/>
    <property type="match status" value="1"/>
</dbReference>
<dbReference type="InterPro" id="IPR001509">
    <property type="entry name" value="Epimerase_deHydtase"/>
</dbReference>
<dbReference type="InterPro" id="IPR050177">
    <property type="entry name" value="Lipid_A_modif_metabolic_enz"/>
</dbReference>
<dbReference type="InterPro" id="IPR036291">
    <property type="entry name" value="NAD(P)-bd_dom_sf"/>
</dbReference>
<feature type="non-terminal residue" evidence="2">
    <location>
        <position position="114"/>
    </location>
</feature>
<proteinExistence type="predicted"/>
<dbReference type="SUPFAM" id="SSF51735">
    <property type="entry name" value="NAD(P)-binding Rossmann-fold domains"/>
    <property type="match status" value="1"/>
</dbReference>
<dbReference type="Pfam" id="PF01370">
    <property type="entry name" value="Epimerase"/>
    <property type="match status" value="1"/>
</dbReference>
<evidence type="ECO:0000313" key="2">
    <source>
        <dbReference type="EMBL" id="EQD51600.1"/>
    </source>
</evidence>
<comment type="caution">
    <text evidence="2">The sequence shown here is derived from an EMBL/GenBank/DDBJ whole genome shotgun (WGS) entry which is preliminary data.</text>
</comment>
<evidence type="ECO:0000259" key="1">
    <source>
        <dbReference type="Pfam" id="PF01370"/>
    </source>
</evidence>
<protein>
    <submittedName>
        <fullName evidence="2">NAD-dependent epimerase/dehydratase</fullName>
    </submittedName>
</protein>
<reference evidence="2" key="2">
    <citation type="journal article" date="2014" name="ISME J.">
        <title>Microbial stratification in low pH oxic and suboxic macroscopic growths along an acid mine drainage.</title>
        <authorList>
            <person name="Mendez-Garcia C."/>
            <person name="Mesa V."/>
            <person name="Sprenger R.R."/>
            <person name="Richter M."/>
            <person name="Diez M.S."/>
            <person name="Solano J."/>
            <person name="Bargiela R."/>
            <person name="Golyshina O.V."/>
            <person name="Manteca A."/>
            <person name="Ramos J.L."/>
            <person name="Gallego J.R."/>
            <person name="Llorente I."/>
            <person name="Martins Dos Santos V.A."/>
            <person name="Jensen O.N."/>
            <person name="Pelaez A.I."/>
            <person name="Sanchez J."/>
            <person name="Ferrer M."/>
        </authorList>
    </citation>
    <scope>NUCLEOTIDE SEQUENCE</scope>
</reference>
<accession>T1BBL8</accession>
<dbReference type="PANTHER" id="PTHR43245:SF55">
    <property type="entry name" value="NAD(P)-BINDING DOMAIN-CONTAINING PROTEIN"/>
    <property type="match status" value="1"/>
</dbReference>
<dbReference type="AlphaFoldDB" id="T1BBL8"/>
<name>T1BBL8_9ZZZZ</name>